<feature type="compositionally biased region" description="Low complexity" evidence="1">
    <location>
        <begin position="176"/>
        <end position="191"/>
    </location>
</feature>
<feature type="region of interest" description="Disordered" evidence="1">
    <location>
        <begin position="123"/>
        <end position="201"/>
    </location>
</feature>
<dbReference type="Proteomes" id="UP000054270">
    <property type="component" value="Unassembled WGS sequence"/>
</dbReference>
<evidence type="ECO:0000313" key="3">
    <source>
        <dbReference type="Proteomes" id="UP000054270"/>
    </source>
</evidence>
<dbReference type="EMBL" id="KN817535">
    <property type="protein sequence ID" value="KJA24710.1"/>
    <property type="molecule type" value="Genomic_DNA"/>
</dbReference>
<protein>
    <submittedName>
        <fullName evidence="2">Uncharacterized protein</fullName>
    </submittedName>
</protein>
<accession>A0A0D2PZF6</accession>
<sequence>MNIWISSIPWPTREARSSGPPIQPSSVIRSPSTLSPCYRSSRACPNPHAYAPLCCLLLSRCLALSVALIIVHAAPRSTIPHVRLTPLCVLAVGPPKLNPHSAAYVRGAMPAQSVQRRQLHAHNRVGGEPVPVHARVPSSPSFETPHATPTASNTPTNSSSLSTERHPRFTSYQMTPSGASPSHRSPSSHPSCEPAQDTIEKPILMKNDRVMKWMKHNM</sequence>
<keyword evidence="3" id="KW-1185">Reference proteome</keyword>
<feature type="region of interest" description="Disordered" evidence="1">
    <location>
        <begin position="1"/>
        <end position="25"/>
    </location>
</feature>
<organism evidence="2 3">
    <name type="scientific">Hypholoma sublateritium (strain FD-334 SS-4)</name>
    <dbReference type="NCBI Taxonomy" id="945553"/>
    <lineage>
        <taxon>Eukaryota</taxon>
        <taxon>Fungi</taxon>
        <taxon>Dikarya</taxon>
        <taxon>Basidiomycota</taxon>
        <taxon>Agaricomycotina</taxon>
        <taxon>Agaricomycetes</taxon>
        <taxon>Agaricomycetidae</taxon>
        <taxon>Agaricales</taxon>
        <taxon>Agaricineae</taxon>
        <taxon>Strophariaceae</taxon>
        <taxon>Hypholoma</taxon>
    </lineage>
</organism>
<dbReference type="AlphaFoldDB" id="A0A0D2PZF6"/>
<proteinExistence type="predicted"/>
<evidence type="ECO:0000256" key="1">
    <source>
        <dbReference type="SAM" id="MobiDB-lite"/>
    </source>
</evidence>
<gene>
    <name evidence="2" type="ORF">HYPSUDRAFT_200273</name>
</gene>
<name>A0A0D2PZF6_HYPSF</name>
<feature type="compositionally biased region" description="Low complexity" evidence="1">
    <location>
        <begin position="147"/>
        <end position="162"/>
    </location>
</feature>
<reference evidence="3" key="1">
    <citation type="submission" date="2014-04" db="EMBL/GenBank/DDBJ databases">
        <title>Evolutionary Origins and Diversification of the Mycorrhizal Mutualists.</title>
        <authorList>
            <consortium name="DOE Joint Genome Institute"/>
            <consortium name="Mycorrhizal Genomics Consortium"/>
            <person name="Kohler A."/>
            <person name="Kuo A."/>
            <person name="Nagy L.G."/>
            <person name="Floudas D."/>
            <person name="Copeland A."/>
            <person name="Barry K.W."/>
            <person name="Cichocki N."/>
            <person name="Veneault-Fourrey C."/>
            <person name="LaButti K."/>
            <person name="Lindquist E.A."/>
            <person name="Lipzen A."/>
            <person name="Lundell T."/>
            <person name="Morin E."/>
            <person name="Murat C."/>
            <person name="Riley R."/>
            <person name="Ohm R."/>
            <person name="Sun H."/>
            <person name="Tunlid A."/>
            <person name="Henrissat B."/>
            <person name="Grigoriev I.V."/>
            <person name="Hibbett D.S."/>
            <person name="Martin F."/>
        </authorList>
    </citation>
    <scope>NUCLEOTIDE SEQUENCE [LARGE SCALE GENOMIC DNA]</scope>
    <source>
        <strain evidence="3">FD-334 SS-4</strain>
    </source>
</reference>
<evidence type="ECO:0000313" key="2">
    <source>
        <dbReference type="EMBL" id="KJA24710.1"/>
    </source>
</evidence>